<dbReference type="InterPro" id="IPR027417">
    <property type="entry name" value="P-loop_NTPase"/>
</dbReference>
<keyword evidence="1" id="KW-0547">Nucleotide-binding</keyword>
<organism evidence="4 5">
    <name type="scientific">Piedraia hortae CBS 480.64</name>
    <dbReference type="NCBI Taxonomy" id="1314780"/>
    <lineage>
        <taxon>Eukaryota</taxon>
        <taxon>Fungi</taxon>
        <taxon>Dikarya</taxon>
        <taxon>Ascomycota</taxon>
        <taxon>Pezizomycotina</taxon>
        <taxon>Dothideomycetes</taxon>
        <taxon>Dothideomycetidae</taxon>
        <taxon>Capnodiales</taxon>
        <taxon>Piedraiaceae</taxon>
        <taxon>Piedraia</taxon>
    </lineage>
</organism>
<evidence type="ECO:0000256" key="3">
    <source>
        <dbReference type="ARBA" id="ARBA00025768"/>
    </source>
</evidence>
<evidence type="ECO:0000313" key="4">
    <source>
        <dbReference type="EMBL" id="KAF2858402.1"/>
    </source>
</evidence>
<name>A0A6A7BTJ0_9PEZI</name>
<gene>
    <name evidence="4" type="ORF">K470DRAFT_278517</name>
</gene>
<reference evidence="4" key="1">
    <citation type="journal article" date="2020" name="Stud. Mycol.">
        <title>101 Dothideomycetes genomes: a test case for predicting lifestyles and emergence of pathogens.</title>
        <authorList>
            <person name="Haridas S."/>
            <person name="Albert R."/>
            <person name="Binder M."/>
            <person name="Bloem J."/>
            <person name="Labutti K."/>
            <person name="Salamov A."/>
            <person name="Andreopoulos B."/>
            <person name="Baker S."/>
            <person name="Barry K."/>
            <person name="Bills G."/>
            <person name="Bluhm B."/>
            <person name="Cannon C."/>
            <person name="Castanera R."/>
            <person name="Culley D."/>
            <person name="Daum C."/>
            <person name="Ezra D."/>
            <person name="Gonzalez J."/>
            <person name="Henrissat B."/>
            <person name="Kuo A."/>
            <person name="Liang C."/>
            <person name="Lipzen A."/>
            <person name="Lutzoni F."/>
            <person name="Magnuson J."/>
            <person name="Mondo S."/>
            <person name="Nolan M."/>
            <person name="Ohm R."/>
            <person name="Pangilinan J."/>
            <person name="Park H.-J."/>
            <person name="Ramirez L."/>
            <person name="Alfaro M."/>
            <person name="Sun H."/>
            <person name="Tritt A."/>
            <person name="Yoshinaga Y."/>
            <person name="Zwiers L.-H."/>
            <person name="Turgeon B."/>
            <person name="Goodwin S."/>
            <person name="Spatafora J."/>
            <person name="Crous P."/>
            <person name="Grigoriev I."/>
        </authorList>
    </citation>
    <scope>NUCLEOTIDE SEQUENCE</scope>
    <source>
        <strain evidence="4">CBS 480.64</strain>
    </source>
</reference>
<sequence>MPLILISGFPCSGKTYRSTQLIQDLQRLAGDSYEIIHLTDSSLNITPSVYTNASTEKTARAKFTSAIQRSLGSKTIVIADTFNYIKGHRYQLYCEAKAAKTKSCVMHVACDPETARQRNEAAGLKYDVETFENLIFRYEEPDAKNRWDSPLFFVPDGDEKPPSENMWNALVGDANKVEVRPHKATVLKPQAGEGYLFELDKVTNDVVQIILEWAKCHAGEGGAVPVPGSGADSAKTVVLPALGPPSLPQLQRLRRQFIALNRQHAVDKERLKGLFVDYLNDAFE</sequence>
<evidence type="ECO:0000313" key="5">
    <source>
        <dbReference type="Proteomes" id="UP000799421"/>
    </source>
</evidence>
<dbReference type="Proteomes" id="UP000799421">
    <property type="component" value="Unassembled WGS sequence"/>
</dbReference>
<proteinExistence type="inferred from homology"/>
<dbReference type="Pfam" id="PF08433">
    <property type="entry name" value="KTI12"/>
    <property type="match status" value="1"/>
</dbReference>
<dbReference type="EMBL" id="MU006010">
    <property type="protein sequence ID" value="KAF2858402.1"/>
    <property type="molecule type" value="Genomic_DNA"/>
</dbReference>
<protein>
    <submittedName>
        <fullName evidence="4">Chromatin associated protein KTI12</fullName>
    </submittedName>
</protein>
<dbReference type="Gene3D" id="3.40.50.300">
    <property type="entry name" value="P-loop containing nucleotide triphosphate hydrolases"/>
    <property type="match status" value="1"/>
</dbReference>
<evidence type="ECO:0000256" key="2">
    <source>
        <dbReference type="ARBA" id="ARBA00022840"/>
    </source>
</evidence>
<dbReference type="SUPFAM" id="SSF52540">
    <property type="entry name" value="P-loop containing nucleoside triphosphate hydrolases"/>
    <property type="match status" value="1"/>
</dbReference>
<keyword evidence="5" id="KW-1185">Reference proteome</keyword>
<dbReference type="OrthoDB" id="9972657at2759"/>
<keyword evidence="2" id="KW-0067">ATP-binding</keyword>
<dbReference type="PANTHER" id="PTHR12435">
    <property type="match status" value="1"/>
</dbReference>
<dbReference type="AlphaFoldDB" id="A0A6A7BTJ0"/>
<comment type="similarity">
    <text evidence="3">Belongs to the KTI12 family.</text>
</comment>
<evidence type="ECO:0000256" key="1">
    <source>
        <dbReference type="ARBA" id="ARBA00022741"/>
    </source>
</evidence>
<accession>A0A6A7BTJ0</accession>
<dbReference type="InterPro" id="IPR013641">
    <property type="entry name" value="KTI12/PSTK"/>
</dbReference>
<dbReference type="GO" id="GO:0005524">
    <property type="term" value="F:ATP binding"/>
    <property type="evidence" value="ECO:0007669"/>
    <property type="project" value="UniProtKB-KW"/>
</dbReference>